<evidence type="ECO:0000313" key="1">
    <source>
        <dbReference type="EMBL" id="VAX32422.1"/>
    </source>
</evidence>
<dbReference type="Pfam" id="PF20098">
    <property type="entry name" value="DUF6488"/>
    <property type="match status" value="1"/>
</dbReference>
<dbReference type="AlphaFoldDB" id="A0A3B1CVL0"/>
<gene>
    <name evidence="1" type="ORF">MNBD_NITROSPIRAE01-320</name>
</gene>
<dbReference type="EMBL" id="UOGF01000088">
    <property type="protein sequence ID" value="VAX32422.1"/>
    <property type="molecule type" value="Genomic_DNA"/>
</dbReference>
<accession>A0A3B1CVL0</accession>
<organism evidence="1">
    <name type="scientific">hydrothermal vent metagenome</name>
    <dbReference type="NCBI Taxonomy" id="652676"/>
    <lineage>
        <taxon>unclassified sequences</taxon>
        <taxon>metagenomes</taxon>
        <taxon>ecological metagenomes</taxon>
    </lineage>
</organism>
<protein>
    <submittedName>
        <fullName evidence="1">Uncharacterized protein</fullName>
    </submittedName>
</protein>
<dbReference type="InterPro" id="IPR045503">
    <property type="entry name" value="DUF6488"/>
</dbReference>
<sequence length="120" mass="13091">MKKILAASLVLFIFSTTTIISPLVFAGPGSDHSHAPSAPILEAEALKTASGILTNRVKKGKMDTSWGTVKPEKIIQKTFKSEPEWVITFNNPKVENKDKQTLYIFLSLSGHFLGANFSGN</sequence>
<reference evidence="1" key="1">
    <citation type="submission" date="2018-06" db="EMBL/GenBank/DDBJ databases">
        <authorList>
            <person name="Zhirakovskaya E."/>
        </authorList>
    </citation>
    <scope>NUCLEOTIDE SEQUENCE</scope>
</reference>
<proteinExistence type="predicted"/>
<name>A0A3B1CVL0_9ZZZZ</name>